<dbReference type="EMBL" id="CP001825">
    <property type="protein sequence ID" value="ACZ41512.1"/>
    <property type="molecule type" value="Genomic_DNA"/>
</dbReference>
<evidence type="ECO:0000259" key="6">
    <source>
        <dbReference type="PROSITE" id="PS50893"/>
    </source>
</evidence>
<dbReference type="STRING" id="525904.Tter_0594"/>
<dbReference type="RefSeq" id="WP_012874547.1">
    <property type="nucleotide sequence ID" value="NC_013525.1"/>
</dbReference>
<dbReference type="InterPro" id="IPR003439">
    <property type="entry name" value="ABC_transporter-like_ATP-bd"/>
</dbReference>
<dbReference type="InterPro" id="IPR051309">
    <property type="entry name" value="ABCF_ATPase"/>
</dbReference>
<dbReference type="GO" id="GO:0005524">
    <property type="term" value="F:ATP binding"/>
    <property type="evidence" value="ECO:0007669"/>
    <property type="project" value="UniProtKB-KW"/>
</dbReference>
<dbReference type="GO" id="GO:0016887">
    <property type="term" value="F:ATP hydrolysis activity"/>
    <property type="evidence" value="ECO:0007669"/>
    <property type="project" value="InterPro"/>
</dbReference>
<evidence type="ECO:0000256" key="2">
    <source>
        <dbReference type="ARBA" id="ARBA00022741"/>
    </source>
</evidence>
<dbReference type="AlphaFoldDB" id="D1CF06"/>
<dbReference type="Pfam" id="PF16326">
    <property type="entry name" value="ABC_tran_CTD"/>
    <property type="match status" value="1"/>
</dbReference>
<proteinExistence type="predicted"/>
<protein>
    <submittedName>
        <fullName evidence="7">ABC transporter related protein</fullName>
    </submittedName>
</protein>
<dbReference type="Gene3D" id="3.40.50.300">
    <property type="entry name" value="P-loop containing nucleotide triphosphate hydrolases"/>
    <property type="match status" value="2"/>
</dbReference>
<keyword evidence="1" id="KW-0677">Repeat</keyword>
<feature type="domain" description="ABC transporter" evidence="6">
    <location>
        <begin position="325"/>
        <end position="540"/>
    </location>
</feature>
<dbReference type="PANTHER" id="PTHR42855">
    <property type="entry name" value="ABC TRANSPORTER ATP-BINDING SUBUNIT"/>
    <property type="match status" value="1"/>
</dbReference>
<evidence type="ECO:0000313" key="7">
    <source>
        <dbReference type="EMBL" id="ACZ41512.1"/>
    </source>
</evidence>
<dbReference type="Pfam" id="PF12848">
    <property type="entry name" value="ABC_tran_Xtn"/>
    <property type="match status" value="1"/>
</dbReference>
<dbReference type="SUPFAM" id="SSF52540">
    <property type="entry name" value="P-loop containing nucleoside triphosphate hydrolases"/>
    <property type="match status" value="2"/>
</dbReference>
<dbReference type="Proteomes" id="UP000000323">
    <property type="component" value="Chromosome 1"/>
</dbReference>
<keyword evidence="8" id="KW-1185">Reference proteome</keyword>
<dbReference type="eggNOG" id="COG0488">
    <property type="taxonomic scope" value="Bacteria"/>
</dbReference>
<evidence type="ECO:0000256" key="1">
    <source>
        <dbReference type="ARBA" id="ARBA00022737"/>
    </source>
</evidence>
<gene>
    <name evidence="7" type="ordered locus">Tter_0594</name>
</gene>
<dbReference type="InterPro" id="IPR003593">
    <property type="entry name" value="AAA+_ATPase"/>
</dbReference>
<name>D1CF06_THET1</name>
<dbReference type="HOGENOM" id="CLU_000604_36_0_0"/>
<evidence type="ECO:0000256" key="4">
    <source>
        <dbReference type="SAM" id="Coils"/>
    </source>
</evidence>
<dbReference type="FunFam" id="3.40.50.300:FF:000309">
    <property type="entry name" value="ABC transporter ATP-binding protein"/>
    <property type="match status" value="1"/>
</dbReference>
<dbReference type="PROSITE" id="PS50893">
    <property type="entry name" value="ABC_TRANSPORTER_2"/>
    <property type="match status" value="2"/>
</dbReference>
<evidence type="ECO:0000256" key="3">
    <source>
        <dbReference type="ARBA" id="ARBA00022840"/>
    </source>
</evidence>
<feature type="compositionally biased region" description="Polar residues" evidence="5">
    <location>
        <begin position="689"/>
        <end position="698"/>
    </location>
</feature>
<dbReference type="PANTHER" id="PTHR42855:SF2">
    <property type="entry name" value="DRUG RESISTANCE ABC TRANSPORTER,ATP-BINDING PROTEIN"/>
    <property type="match status" value="1"/>
</dbReference>
<dbReference type="InterPro" id="IPR017871">
    <property type="entry name" value="ABC_transporter-like_CS"/>
</dbReference>
<feature type="region of interest" description="Disordered" evidence="5">
    <location>
        <begin position="689"/>
        <end position="712"/>
    </location>
</feature>
<feature type="domain" description="ABC transporter" evidence="6">
    <location>
        <begin position="2"/>
        <end position="257"/>
    </location>
</feature>
<dbReference type="CDD" id="cd03221">
    <property type="entry name" value="ABCF_EF-3"/>
    <property type="match status" value="2"/>
</dbReference>
<dbReference type="InterPro" id="IPR032524">
    <property type="entry name" value="ABC_tran_C"/>
</dbReference>
<dbReference type="SMART" id="SM00382">
    <property type="entry name" value="AAA"/>
    <property type="match status" value="2"/>
</dbReference>
<accession>D1CF06</accession>
<dbReference type="PROSITE" id="PS00211">
    <property type="entry name" value="ABC_TRANSPORTER_1"/>
    <property type="match status" value="2"/>
</dbReference>
<dbReference type="Pfam" id="PF00005">
    <property type="entry name" value="ABC_tran"/>
    <property type="match status" value="2"/>
</dbReference>
<keyword evidence="4" id="KW-0175">Coiled coil</keyword>
<feature type="coiled-coil region" evidence="4">
    <location>
        <begin position="563"/>
        <end position="590"/>
    </location>
</feature>
<dbReference type="OrthoDB" id="9808609at2"/>
<organism evidence="7 8">
    <name type="scientific">Thermobaculum terrenum (strain ATCC BAA-798 / CCMEE 7001 / YNP1)</name>
    <dbReference type="NCBI Taxonomy" id="525904"/>
    <lineage>
        <taxon>Bacteria</taxon>
        <taxon>Bacillati</taxon>
        <taxon>Chloroflexota</taxon>
        <taxon>Chloroflexia</taxon>
        <taxon>Candidatus Thermobaculales</taxon>
        <taxon>Candidatus Thermobaculaceae</taxon>
        <taxon>Thermobaculum</taxon>
    </lineage>
</organism>
<evidence type="ECO:0000256" key="5">
    <source>
        <dbReference type="SAM" id="MobiDB-lite"/>
    </source>
</evidence>
<dbReference type="KEGG" id="ttr:Tter_0594"/>
<dbReference type="InterPro" id="IPR032781">
    <property type="entry name" value="ABC_tran_Xtn"/>
</dbReference>
<reference evidence="8" key="1">
    <citation type="journal article" date="2010" name="Stand. Genomic Sci.">
        <title>Complete genome sequence of 'Thermobaculum terrenum' type strain (YNP1).</title>
        <authorList>
            <person name="Kiss H."/>
            <person name="Cleland D."/>
            <person name="Lapidus A."/>
            <person name="Lucas S."/>
            <person name="Glavina Del Rio T."/>
            <person name="Nolan M."/>
            <person name="Tice H."/>
            <person name="Han C."/>
            <person name="Goodwin L."/>
            <person name="Pitluck S."/>
            <person name="Liolios K."/>
            <person name="Ivanova N."/>
            <person name="Mavromatis K."/>
            <person name="Ovchinnikova G."/>
            <person name="Pati A."/>
            <person name="Chen A."/>
            <person name="Palaniappan K."/>
            <person name="Land M."/>
            <person name="Hauser L."/>
            <person name="Chang Y."/>
            <person name="Jeffries C."/>
            <person name="Lu M."/>
            <person name="Brettin T."/>
            <person name="Detter J."/>
            <person name="Goker M."/>
            <person name="Tindall B."/>
            <person name="Beck B."/>
            <person name="McDermott T."/>
            <person name="Woyke T."/>
            <person name="Bristow J."/>
            <person name="Eisen J."/>
            <person name="Markowitz V."/>
            <person name="Hugenholtz P."/>
            <person name="Kyrpides N."/>
            <person name="Klenk H."/>
            <person name="Cheng J."/>
        </authorList>
    </citation>
    <scope>NUCLEOTIDE SEQUENCE [LARGE SCALE GENOMIC DNA]</scope>
    <source>
        <strain evidence="8">ATCC BAA-798 / YNP1</strain>
    </source>
</reference>
<dbReference type="FunFam" id="3.40.50.300:FF:000011">
    <property type="entry name" value="Putative ABC transporter ATP-binding component"/>
    <property type="match status" value="1"/>
</dbReference>
<keyword evidence="3" id="KW-0067">ATP-binding</keyword>
<dbReference type="InterPro" id="IPR027417">
    <property type="entry name" value="P-loop_NTPase"/>
</dbReference>
<dbReference type="GO" id="GO:0003677">
    <property type="term" value="F:DNA binding"/>
    <property type="evidence" value="ECO:0007669"/>
    <property type="project" value="InterPro"/>
</dbReference>
<keyword evidence="2" id="KW-0547">Nucleotide-binding</keyword>
<evidence type="ECO:0000313" key="8">
    <source>
        <dbReference type="Proteomes" id="UP000000323"/>
    </source>
</evidence>
<sequence length="767" mass="87141">MLQVIDLEIILDGKPILSGVSFKVNAGEKVALVGANGAGKSTLLKAISGELQPSGGKIVLLPGLKVGYLPQDSFIVSSRTLHDEMLSVFGEVLEIESKQRKLEQEMSALTGEELDRLLVEYQRLSSEFERLGGYTIEREVGKVLHGLGFTPNDLSRVVSNFSGGWKSRVALAKVLLEEPDILLLDEPTNHLDLHAIEWLEDFLIRYKGAVILVSHDRYLLDKLTTRTIELQDGKATDYQGNYSWYVAEKERRLQDQLESFQRQQKYLERQRAFIERFRYKATKARAVQSREKMLQKLEKVEAPKIFSRKIAFKFNYAGHSGREVFALKNISKSYGSHKILEGIDLLVERGDKIAIIGPNGSGKTTLLKILAGMEEPSSGSIHLGYNVRLGYYDQHQAEILQSDKTIYDLVLEQAPQGWTVTDIRDLLGRFLFRGDDVEKYISVLSGGERSRLALLLLLLRPVNTLLLDEPTNHLDIASKEVLESAIREFPGTCVVVSHDRYFIDKFAQKIIVVEDTHITPYLGNYTDYKAKVSEVKLEVSTKPAPSQAQHKANRKPKAKEREILRLRAQVQDLETEISDTEDRLQELQAHLEDDSLYQDREHYYSLLSEYGELQGRLQDLNERWEKKASLLEQLEMLGSASFEPDELEPEAQRRLRELKNALEDPALYENQGELAAVLQEYLTLSKSNEFRPSSQVDSQAERGDSQGDNPEAVAESIRARLSEIERVLMDPGIFLDEHRSRLIIEEYTELQKHLENLLQGGNFDGKK</sequence>